<accession>A5BMR4</accession>
<protein>
    <recommendedName>
        <fullName evidence="3">Reverse transcriptase domain-containing protein</fullName>
    </recommendedName>
</protein>
<dbReference type="EMBL" id="AM464911">
    <property type="protein sequence ID" value="CAN79099.1"/>
    <property type="molecule type" value="Genomic_DNA"/>
</dbReference>
<name>A5BMR4_VITVI</name>
<dbReference type="AlphaFoldDB" id="A5BMR4"/>
<feature type="region of interest" description="Disordered" evidence="1">
    <location>
        <begin position="16"/>
        <end position="60"/>
    </location>
</feature>
<proteinExistence type="predicted"/>
<evidence type="ECO:0000256" key="1">
    <source>
        <dbReference type="SAM" id="MobiDB-lite"/>
    </source>
</evidence>
<gene>
    <name evidence="2" type="ORF">VITISV_035491</name>
</gene>
<reference evidence="2" key="1">
    <citation type="journal article" date="2007" name="PLoS ONE">
        <title>The first genome sequence of an elite grapevine cultivar (Pinot noir Vitis vinifera L.): coping with a highly heterozygous genome.</title>
        <authorList>
            <person name="Velasco R."/>
            <person name="Zharkikh A."/>
            <person name="Troggio M."/>
            <person name="Cartwright D.A."/>
            <person name="Cestaro A."/>
            <person name="Pruss D."/>
            <person name="Pindo M."/>
            <person name="FitzGerald L.M."/>
            <person name="Vezzulli S."/>
            <person name="Reid J."/>
            <person name="Malacarne G."/>
            <person name="Iliev D."/>
            <person name="Coppola G."/>
            <person name="Wardell B."/>
            <person name="Micheletti D."/>
            <person name="Macalma T."/>
            <person name="Facci M."/>
            <person name="Mitchell J.T."/>
            <person name="Perazzolli M."/>
            <person name="Eldredge G."/>
            <person name="Gatto P."/>
            <person name="Oyzerski R."/>
            <person name="Moretto M."/>
            <person name="Gutin N."/>
            <person name="Stefanini M."/>
            <person name="Chen Y."/>
            <person name="Segala C."/>
            <person name="Davenport C."/>
            <person name="Dematte L."/>
            <person name="Mraz A."/>
            <person name="Battilana J."/>
            <person name="Stormo K."/>
            <person name="Costa F."/>
            <person name="Tao Q."/>
            <person name="Si-Ammour A."/>
            <person name="Harkins T."/>
            <person name="Lackey A."/>
            <person name="Perbost C."/>
            <person name="Taillon B."/>
            <person name="Stella A."/>
            <person name="Solovyev V."/>
            <person name="Fawcett J.A."/>
            <person name="Sterck L."/>
            <person name="Vandepoele K."/>
            <person name="Grando S.M."/>
            <person name="Toppo S."/>
            <person name="Moser C."/>
            <person name="Lanchbury J."/>
            <person name="Bogden R."/>
            <person name="Skolnick M."/>
            <person name="Sgaramella V."/>
            <person name="Bhatnagar S.K."/>
            <person name="Fontana P."/>
            <person name="Gutin A."/>
            <person name="Van de Peer Y."/>
            <person name="Salamini F."/>
            <person name="Viola R."/>
        </authorList>
    </citation>
    <scope>NUCLEOTIDE SEQUENCE</scope>
</reference>
<sequence length="803" mass="90744">MGTLCHIVMSSPLLMMNKDESSHRRMQRDQERPSTSLDLDSDSNSGSSCDSEDGTVSTSKNADAIYEEKVESKCDLMKETMRAILDLPSWVRVEGRLVQFLEISDMNQQVVTVDQFTTVMVSIQEALASFRKKIGIQQSRPPVFQDETPHDLLPPPPPPPVLTVLQASSYLLHGHSEVAPPVVVQTTIIDDVHTYGPYRAAYETVEMASLLAKFRMPNIERYTGIGYPRIHLRLYNTPSVTTNPLSGHITHTVPHPIDGIHFLDFVKLDDHIHMLSWDDSKPKPIAFDGIYEIGQVTLGLQMPTPFKLVPEVASVQTTTVVPLNFPYYSAQTPFVLILDVEKVRTPYVDDVHIPDIQNVIRGSRVVLRIPTSFNLLLGRPWIHRAETIPYSLHQKVQTLEMEDFHRDFVAMLFDQYGSTMVLDIMRNMSYLPGMGLGWRQHGPSEFMAIPNHDIPFGLGFILTEVDYQYMARLCKERTMSLTDYFVRASESQMPSDGIIRGLSTVQEAELQRLIHWLQLSDGAPSTSTSALAAPSSLDRISLMTLYFQDEIDEHGIFSEIRDIVDEVVPQDEYVDEKLAMSMSQIGEIVHPELASPFDLFRVTEDVIVVADLFDGHVGPVEGASDFVNLPFSFDVLSGFISRSDDVHDFSFMDLSVFEYLLIFYDITLFVHSSPTSQILDIDDDIARHDSDDDSSSASDLDPIDQRVSPATEHTKVVDFGIADQPSELKIGSDLSTDESDCLIQLLKSYLNIFAWSYEDMPGLNPSIFQHRLPLLPHARPVKQKLRLLYSRWSLQNRKRFRSS</sequence>
<organism evidence="2">
    <name type="scientific">Vitis vinifera</name>
    <name type="common">Grape</name>
    <dbReference type="NCBI Taxonomy" id="29760"/>
    <lineage>
        <taxon>Eukaryota</taxon>
        <taxon>Viridiplantae</taxon>
        <taxon>Streptophyta</taxon>
        <taxon>Embryophyta</taxon>
        <taxon>Tracheophyta</taxon>
        <taxon>Spermatophyta</taxon>
        <taxon>Magnoliopsida</taxon>
        <taxon>eudicotyledons</taxon>
        <taxon>Gunneridae</taxon>
        <taxon>Pentapetalae</taxon>
        <taxon>rosids</taxon>
        <taxon>Vitales</taxon>
        <taxon>Vitaceae</taxon>
        <taxon>Viteae</taxon>
        <taxon>Vitis</taxon>
    </lineage>
</organism>
<feature type="compositionally biased region" description="Basic and acidic residues" evidence="1">
    <location>
        <begin position="17"/>
        <end position="32"/>
    </location>
</feature>
<feature type="compositionally biased region" description="Low complexity" evidence="1">
    <location>
        <begin position="34"/>
        <end position="49"/>
    </location>
</feature>
<evidence type="ECO:0000313" key="2">
    <source>
        <dbReference type="EMBL" id="CAN79099.1"/>
    </source>
</evidence>
<evidence type="ECO:0008006" key="3">
    <source>
        <dbReference type="Google" id="ProtNLM"/>
    </source>
</evidence>